<evidence type="ECO:0000313" key="3">
    <source>
        <dbReference type="EMBL" id="EGG04428.1"/>
    </source>
</evidence>
<dbReference type="RefSeq" id="XP_007412219.1">
    <property type="nucleotide sequence ID" value="XM_007412157.1"/>
</dbReference>
<feature type="signal peptide" evidence="2">
    <location>
        <begin position="1"/>
        <end position="25"/>
    </location>
</feature>
<keyword evidence="4" id="KW-1185">Reference proteome</keyword>
<dbReference type="Proteomes" id="UP000001072">
    <property type="component" value="Unassembled WGS sequence"/>
</dbReference>
<name>F4RT19_MELLP</name>
<dbReference type="GeneID" id="18933097"/>
<organism evidence="4">
    <name type="scientific">Melampsora larici-populina (strain 98AG31 / pathotype 3-4-7)</name>
    <name type="common">Poplar leaf rust fungus</name>
    <dbReference type="NCBI Taxonomy" id="747676"/>
    <lineage>
        <taxon>Eukaryota</taxon>
        <taxon>Fungi</taxon>
        <taxon>Dikarya</taxon>
        <taxon>Basidiomycota</taxon>
        <taxon>Pucciniomycotina</taxon>
        <taxon>Pucciniomycetes</taxon>
        <taxon>Pucciniales</taxon>
        <taxon>Melampsoraceae</taxon>
        <taxon>Melampsora</taxon>
    </lineage>
</organism>
<accession>F4RT19</accession>
<dbReference type="InParanoid" id="F4RT19"/>
<dbReference type="InterPro" id="IPR045053">
    <property type="entry name" value="MAN-like"/>
</dbReference>
<dbReference type="PANTHER" id="PTHR31451">
    <property type="match status" value="1"/>
</dbReference>
<dbReference type="EMBL" id="GL883118">
    <property type="protein sequence ID" value="EGG04428.1"/>
    <property type="molecule type" value="Genomic_DNA"/>
</dbReference>
<feature type="compositionally biased region" description="Polar residues" evidence="1">
    <location>
        <begin position="550"/>
        <end position="561"/>
    </location>
</feature>
<evidence type="ECO:0000256" key="1">
    <source>
        <dbReference type="SAM" id="MobiDB-lite"/>
    </source>
</evidence>
<sequence>MLHPSFPGLIINLIIIIFSSQWVLSEDLSILSPDSPQLKSLPENQQLPSYPPGALTSYTPNPKPGFVTTRNGHLYLDGKLFDFRNFNSPELVPRDTVYEITDMVRSVAGFATPATRAYSLGVANERWGGNQPVENGHISGWDVVKNDWIYNENVWRRLDKVLAILADEGVKVIFPIINQDYGKVEEDWVGNFNDLIRHRYNVSDYRQAELTVDWFVDKSIREDFKKIIHYFLTRKNTVNGRIYGQDDTFLAIETGNEMNWSLIQFNATNITDPSDPLTSDPKAPPPLPAFTMSHNRSAPAEWTLDIAQYIKSLAPNILVMDGSYYQARVEAFGKTFIVGEHGFYSNASAYEYFYKNFKGAGALVWSLRGHSEPGGFITHSEGNNIYSLHVPGFQNQTSKDFDQLEYEIVRQTYRASFDILGKPVAPFPVPGPPHAFFATNSTNTGISFKGSAWAAHYEIWGAVNGGSFVKVADNVLDNVNSGKLFFALDPSQPEQPLYIPPLSYITIRLPQVGWKDDKWYDGVVTLTTSINLVPSTFQRRSHSQPHHSRGQLSHGSVTHSHSNVKRQKKPAKESPSISKRQSKGQKGGWYAVRAIGVDNVPGGFSQAAWISASDDI</sequence>
<dbReference type="PANTHER" id="PTHR31451:SF39">
    <property type="entry name" value="MANNAN ENDO-1,4-BETA-MANNOSIDASE 1"/>
    <property type="match status" value="1"/>
</dbReference>
<dbReference type="OrthoDB" id="406631at2759"/>
<dbReference type="eggNOG" id="ENOG502QSGK">
    <property type="taxonomic scope" value="Eukaryota"/>
</dbReference>
<dbReference type="Gene3D" id="3.20.20.80">
    <property type="entry name" value="Glycosidases"/>
    <property type="match status" value="1"/>
</dbReference>
<feature type="region of interest" description="Disordered" evidence="1">
    <location>
        <begin position="537"/>
        <end position="585"/>
    </location>
</feature>
<protein>
    <submittedName>
        <fullName evidence="3">Family 5 glycoside hydrolase</fullName>
    </submittedName>
</protein>
<dbReference type="VEuPathDB" id="FungiDB:MELLADRAFT_78333"/>
<keyword evidence="3" id="KW-0378">Hydrolase</keyword>
<dbReference type="GO" id="GO:0016985">
    <property type="term" value="F:mannan endo-1,4-beta-mannosidase activity"/>
    <property type="evidence" value="ECO:0007669"/>
    <property type="project" value="UniProtKB-EC"/>
</dbReference>
<dbReference type="AlphaFoldDB" id="F4RT19"/>
<feature type="chain" id="PRO_5003315515" evidence="2">
    <location>
        <begin position="26"/>
        <end position="616"/>
    </location>
</feature>
<reference evidence="4" key="1">
    <citation type="journal article" date="2011" name="Proc. Natl. Acad. Sci. U.S.A.">
        <title>Obligate biotrophy features unraveled by the genomic analysis of rust fungi.</title>
        <authorList>
            <person name="Duplessis S."/>
            <person name="Cuomo C.A."/>
            <person name="Lin Y.-C."/>
            <person name="Aerts A."/>
            <person name="Tisserant E."/>
            <person name="Veneault-Fourrey C."/>
            <person name="Joly D.L."/>
            <person name="Hacquard S."/>
            <person name="Amselem J."/>
            <person name="Cantarel B.L."/>
            <person name="Chiu R."/>
            <person name="Coutinho P.M."/>
            <person name="Feau N."/>
            <person name="Field M."/>
            <person name="Frey P."/>
            <person name="Gelhaye E."/>
            <person name="Goldberg J."/>
            <person name="Grabherr M.G."/>
            <person name="Kodira C.D."/>
            <person name="Kohler A."/>
            <person name="Kuees U."/>
            <person name="Lindquist E.A."/>
            <person name="Lucas S.M."/>
            <person name="Mago R."/>
            <person name="Mauceli E."/>
            <person name="Morin E."/>
            <person name="Murat C."/>
            <person name="Pangilinan J.L."/>
            <person name="Park R."/>
            <person name="Pearson M."/>
            <person name="Quesneville H."/>
            <person name="Rouhier N."/>
            <person name="Sakthikumar S."/>
            <person name="Salamov A.A."/>
            <person name="Schmutz J."/>
            <person name="Selles B."/>
            <person name="Shapiro H."/>
            <person name="Tanguay P."/>
            <person name="Tuskan G.A."/>
            <person name="Henrissat B."/>
            <person name="Van de Peer Y."/>
            <person name="Rouze P."/>
            <person name="Ellis J.G."/>
            <person name="Dodds P.N."/>
            <person name="Schein J.E."/>
            <person name="Zhong S."/>
            <person name="Hamelin R.C."/>
            <person name="Grigoriev I.V."/>
            <person name="Szabo L.J."/>
            <person name="Martin F."/>
        </authorList>
    </citation>
    <scope>NUCLEOTIDE SEQUENCE [LARGE SCALE GENOMIC DNA]</scope>
    <source>
        <strain evidence="4">98AG31 / pathotype 3-4-7</strain>
    </source>
</reference>
<evidence type="ECO:0000256" key="2">
    <source>
        <dbReference type="SAM" id="SignalP"/>
    </source>
</evidence>
<dbReference type="GO" id="GO:0005576">
    <property type="term" value="C:extracellular region"/>
    <property type="evidence" value="ECO:0007669"/>
    <property type="project" value="UniProtKB-SubCell"/>
</dbReference>
<keyword evidence="2" id="KW-0732">Signal</keyword>
<feature type="compositionally biased region" description="Basic residues" evidence="1">
    <location>
        <begin position="539"/>
        <end position="549"/>
    </location>
</feature>
<dbReference type="STRING" id="747676.F4RT19"/>
<gene>
    <name evidence="3" type="ORF">MELLADRAFT_78333</name>
</gene>
<dbReference type="InterPro" id="IPR017853">
    <property type="entry name" value="GH"/>
</dbReference>
<proteinExistence type="predicted"/>
<dbReference type="SUPFAM" id="SSF51445">
    <property type="entry name" value="(Trans)glycosidases"/>
    <property type="match status" value="1"/>
</dbReference>
<dbReference type="KEGG" id="mlr:MELLADRAFT_78333"/>
<dbReference type="HOGENOM" id="CLU_030051_1_0_1"/>
<evidence type="ECO:0000313" key="4">
    <source>
        <dbReference type="Proteomes" id="UP000001072"/>
    </source>
</evidence>